<proteinExistence type="predicted"/>
<organism evidence="1 2">
    <name type="scientific">Artomyces pyxidatus</name>
    <dbReference type="NCBI Taxonomy" id="48021"/>
    <lineage>
        <taxon>Eukaryota</taxon>
        <taxon>Fungi</taxon>
        <taxon>Dikarya</taxon>
        <taxon>Basidiomycota</taxon>
        <taxon>Agaricomycotina</taxon>
        <taxon>Agaricomycetes</taxon>
        <taxon>Russulales</taxon>
        <taxon>Auriscalpiaceae</taxon>
        <taxon>Artomyces</taxon>
    </lineage>
</organism>
<evidence type="ECO:0000313" key="1">
    <source>
        <dbReference type="EMBL" id="KAI0065863.1"/>
    </source>
</evidence>
<accession>A0ACB8TAN4</accession>
<keyword evidence="2" id="KW-1185">Reference proteome</keyword>
<dbReference type="EMBL" id="MU277194">
    <property type="protein sequence ID" value="KAI0065863.1"/>
    <property type="molecule type" value="Genomic_DNA"/>
</dbReference>
<reference evidence="1" key="1">
    <citation type="submission" date="2021-03" db="EMBL/GenBank/DDBJ databases">
        <authorList>
            <consortium name="DOE Joint Genome Institute"/>
            <person name="Ahrendt S."/>
            <person name="Looney B.P."/>
            <person name="Miyauchi S."/>
            <person name="Morin E."/>
            <person name="Drula E."/>
            <person name="Courty P.E."/>
            <person name="Chicoki N."/>
            <person name="Fauchery L."/>
            <person name="Kohler A."/>
            <person name="Kuo A."/>
            <person name="Labutti K."/>
            <person name="Pangilinan J."/>
            <person name="Lipzen A."/>
            <person name="Riley R."/>
            <person name="Andreopoulos W."/>
            <person name="He G."/>
            <person name="Johnson J."/>
            <person name="Barry K.W."/>
            <person name="Grigoriev I.V."/>
            <person name="Nagy L."/>
            <person name="Hibbett D."/>
            <person name="Henrissat B."/>
            <person name="Matheny P.B."/>
            <person name="Labbe J."/>
            <person name="Martin F."/>
        </authorList>
    </citation>
    <scope>NUCLEOTIDE SEQUENCE</scope>
    <source>
        <strain evidence="1">HHB10654</strain>
    </source>
</reference>
<sequence length="937" mass="99254">MSRPDVQDYDYPPGLMTRASADHEPGHHRFSSASLNGYPSDRTPPSHSNYTSYSSSVFPSAYSAPTRSNGIQDRDYGVVSGDAWSLASNTNRRTSTAPATQLQQFNNSLPSSHLPLSSLSNGNPTALSLDSGVVHPSSRNGLSLHSTYRERDSYAPRSTQSTPNAYSPLAASPLPPTSPSSRSTLWWGELEPWMDEEYAKQVCGLMGWDPVSVKVPHPAPDPVTGQQANNPGYCFLTFPSPAHAASVLGQINNTGSGTPITMPNSSKPFLLNWASSTPIPPSLSPPGVAAQQQYPKEYSIFVGDLAPEASNSDLVAVFRNPVLGLRNDREPKFIRPFLSCKSAKIMLDPVTGVSRGYGFVRFTDEADQQRALIEMHGLYCLSRPMRISPATAKYKPPPSLDLPQVQMPPAMGIPNGGDDKYQPSTVALPLPTMTRTKSVSSPIAGSQAPASLSSNSLSSSGVSSSSSASSLSAPSLSSGPSTSASGSTLASTGSDDMSHLQQNSLSQLAQYGGSNNKSATPAPSSITVPFAQSQEQGGAKYNPAEESWKHQAQARAILSNLIGPNGEQLTSTDPYNTTVFVGGLSPLISEETLRTFFAPFGEIHYVKVPVGKHCGFVQFVRKADAEKAIEKMQGFPIGGSRIRLSWGRSQYKAAQAAAQAAQAAALQAHLQSPAAAPSAPQPLSAEQAIQLLQKFGLANFLTTATGASGNALGTQPALNEESLRNMLLASRDGGESAAPFDMFASTFNPGSASTGSSADLRTPRSHPISTSFSPFSPDPNMFSEENRGRDQHIASKPELVSHSSKNYAPGFGPGPVVGHDGGVGMSGNGKSSPTASSQHTTRPSSVSQRFPSYLDHQGPSSFSTNKPAHTTPISRPSSSSARQVSPPRRDYFEISEQDAIQDLNGTLASLDLDHAQPPPLWNMMERGRDSNSHGPSV</sequence>
<name>A0ACB8TAN4_9AGAM</name>
<comment type="caution">
    <text evidence="1">The sequence shown here is derived from an EMBL/GenBank/DDBJ whole genome shotgun (WGS) entry which is preliminary data.</text>
</comment>
<evidence type="ECO:0000313" key="2">
    <source>
        <dbReference type="Proteomes" id="UP000814140"/>
    </source>
</evidence>
<dbReference type="Proteomes" id="UP000814140">
    <property type="component" value="Unassembled WGS sequence"/>
</dbReference>
<reference evidence="1" key="2">
    <citation type="journal article" date="2022" name="New Phytol.">
        <title>Evolutionary transition to the ectomycorrhizal habit in the genomes of a hyperdiverse lineage of mushroom-forming fungi.</title>
        <authorList>
            <person name="Looney B."/>
            <person name="Miyauchi S."/>
            <person name="Morin E."/>
            <person name="Drula E."/>
            <person name="Courty P.E."/>
            <person name="Kohler A."/>
            <person name="Kuo A."/>
            <person name="LaButti K."/>
            <person name="Pangilinan J."/>
            <person name="Lipzen A."/>
            <person name="Riley R."/>
            <person name="Andreopoulos W."/>
            <person name="He G."/>
            <person name="Johnson J."/>
            <person name="Nolan M."/>
            <person name="Tritt A."/>
            <person name="Barry K.W."/>
            <person name="Grigoriev I.V."/>
            <person name="Nagy L.G."/>
            <person name="Hibbett D."/>
            <person name="Henrissat B."/>
            <person name="Matheny P.B."/>
            <person name="Labbe J."/>
            <person name="Martin F.M."/>
        </authorList>
    </citation>
    <scope>NUCLEOTIDE SEQUENCE</scope>
    <source>
        <strain evidence="1">HHB10654</strain>
    </source>
</reference>
<protein>
    <submittedName>
        <fullName evidence="1">Uncharacterized protein</fullName>
    </submittedName>
</protein>
<gene>
    <name evidence="1" type="ORF">BV25DRAFT_1601931</name>
</gene>